<protein>
    <submittedName>
        <fullName evidence="2">NADPH-dependent glutamate synthase beta subunit-like oxidoreductase</fullName>
    </submittedName>
</protein>
<feature type="chain" id="PRO_5031283220" evidence="1">
    <location>
        <begin position="21"/>
        <end position="152"/>
    </location>
</feature>
<name>A0A7X0MKH6_9SPHI</name>
<comment type="caution">
    <text evidence="2">The sequence shown here is derived from an EMBL/GenBank/DDBJ whole genome shotgun (WGS) entry which is preliminary data.</text>
</comment>
<dbReference type="PROSITE" id="PS51257">
    <property type="entry name" value="PROKAR_LIPOPROTEIN"/>
    <property type="match status" value="1"/>
</dbReference>
<reference evidence="2 3" key="1">
    <citation type="submission" date="2020-08" db="EMBL/GenBank/DDBJ databases">
        <title>Genomic Encyclopedia of Type Strains, Phase IV (KMG-V): Genome sequencing to study the core and pangenomes of soil and plant-associated prokaryotes.</title>
        <authorList>
            <person name="Whitman W."/>
        </authorList>
    </citation>
    <scope>NUCLEOTIDE SEQUENCE [LARGE SCALE GENOMIC DNA]</scope>
    <source>
        <strain evidence="2 3">M2T3</strain>
    </source>
</reference>
<evidence type="ECO:0000313" key="3">
    <source>
        <dbReference type="Proteomes" id="UP000521017"/>
    </source>
</evidence>
<organism evidence="2 3">
    <name type="scientific">Pedobacter cryoconitis</name>
    <dbReference type="NCBI Taxonomy" id="188932"/>
    <lineage>
        <taxon>Bacteria</taxon>
        <taxon>Pseudomonadati</taxon>
        <taxon>Bacteroidota</taxon>
        <taxon>Sphingobacteriia</taxon>
        <taxon>Sphingobacteriales</taxon>
        <taxon>Sphingobacteriaceae</taxon>
        <taxon>Pedobacter</taxon>
    </lineage>
</organism>
<evidence type="ECO:0000313" key="2">
    <source>
        <dbReference type="EMBL" id="MBB6502562.1"/>
    </source>
</evidence>
<dbReference type="Proteomes" id="UP000521017">
    <property type="component" value="Unassembled WGS sequence"/>
</dbReference>
<keyword evidence="1" id="KW-0732">Signal</keyword>
<feature type="signal peptide" evidence="1">
    <location>
        <begin position="1"/>
        <end position="20"/>
    </location>
</feature>
<sequence length="152" mass="16863">MKTSILIGMTLASAALYSCSQNNGATNKQPEKPISTTCYMAIDGKDTARMELNQFSKNMGGNLVINFAKKDNNNGTIEGKFKGDTLYVDYIFKVGKDKQAHMNPLAFLKKDGKLIMGVGKMESTLGRTYFRKDVPIDFVQGRFTFIPVPCKK</sequence>
<dbReference type="AlphaFoldDB" id="A0A7X0MKH6"/>
<evidence type="ECO:0000256" key="1">
    <source>
        <dbReference type="SAM" id="SignalP"/>
    </source>
</evidence>
<gene>
    <name evidence="2" type="ORF">HDF25_004745</name>
</gene>
<dbReference type="EMBL" id="JACHCC010000014">
    <property type="protein sequence ID" value="MBB6502562.1"/>
    <property type="molecule type" value="Genomic_DNA"/>
</dbReference>
<dbReference type="RefSeq" id="WP_184628811.1">
    <property type="nucleotide sequence ID" value="NZ_JACHCC010000014.1"/>
</dbReference>
<accession>A0A7X0MKH6</accession>
<proteinExistence type="predicted"/>